<gene>
    <name evidence="9 15" type="primary">leuS</name>
    <name evidence="15" type="ORF">OC701_00420</name>
</gene>
<keyword evidence="6 9" id="KW-0648">Protein biosynthesis</keyword>
<comment type="similarity">
    <text evidence="1 9 10">Belongs to the class-I aminoacyl-tRNA synthetase family.</text>
</comment>
<proteinExistence type="inferred from homology"/>
<dbReference type="Pfam" id="PF08264">
    <property type="entry name" value="Anticodon_1"/>
    <property type="match status" value="1"/>
</dbReference>
<dbReference type="PANTHER" id="PTHR43740">
    <property type="entry name" value="LEUCYL-TRNA SYNTHETASE"/>
    <property type="match status" value="1"/>
</dbReference>
<evidence type="ECO:0000256" key="1">
    <source>
        <dbReference type="ARBA" id="ARBA00005594"/>
    </source>
</evidence>
<dbReference type="GO" id="GO:0004823">
    <property type="term" value="F:leucine-tRNA ligase activity"/>
    <property type="evidence" value="ECO:0007669"/>
    <property type="project" value="UniProtKB-EC"/>
</dbReference>
<dbReference type="Pfam" id="PF13603">
    <property type="entry name" value="tRNA-synt_1_2"/>
    <property type="match status" value="1"/>
</dbReference>
<dbReference type="SUPFAM" id="SSF52374">
    <property type="entry name" value="Nucleotidylyl transferase"/>
    <property type="match status" value="1"/>
</dbReference>
<protein>
    <recommendedName>
        <fullName evidence="9">Leucine--tRNA ligase</fullName>
        <ecNumber evidence="9">6.1.1.4</ecNumber>
    </recommendedName>
    <alternativeName>
        <fullName evidence="9">Leucyl-tRNA synthetase</fullName>
        <shortName evidence="9">LeuRS</shortName>
    </alternativeName>
</protein>
<dbReference type="InterPro" id="IPR002300">
    <property type="entry name" value="aa-tRNA-synth_Ia"/>
</dbReference>
<evidence type="ECO:0000259" key="13">
    <source>
        <dbReference type="Pfam" id="PF09334"/>
    </source>
</evidence>
<keyword evidence="16" id="KW-1185">Reference proteome</keyword>
<dbReference type="PANTHER" id="PTHR43740:SF2">
    <property type="entry name" value="LEUCINE--TRNA LIGASE, MITOCHONDRIAL"/>
    <property type="match status" value="1"/>
</dbReference>
<dbReference type="CDD" id="cd00812">
    <property type="entry name" value="LeuRS_core"/>
    <property type="match status" value="1"/>
</dbReference>
<dbReference type="HAMAP" id="MF_00049_B">
    <property type="entry name" value="Leu_tRNA_synth_B"/>
    <property type="match status" value="1"/>
</dbReference>
<dbReference type="Pfam" id="PF09334">
    <property type="entry name" value="tRNA-synt_1g"/>
    <property type="match status" value="1"/>
</dbReference>
<sequence>MLIYDFRGIEAKWQLHWEQQQTFETKLDYNKKKFYCLDMFPYPSAQGLHVGHLVGYSASDIVNRFFRMQGFNVLHPFGWDSFGLPTERYASQTGQHPSYVTYQNIANFKKQIKLLGKGIDWSRELATSDSYYYKWTQWIFKKLYQQGLAVLQDVEVNFCPQLGTVLANEEVISTSDGIISERGGYPVFKRKMKQWVLKITKYADRLLNDLSLLDWPESIKEMQIKWIGKTSGFIFYFPLSMDNEKFLSVFTTMPQTIFGVSALILAPEHPWVSLLTISENQQVVKNYLQKTQRKSNLERDINKEITGVFTGSYAINPCNKKKIPIWISDYVFMHYGTGALMSVPFYNQKDFIFAKKYNLNKYIIKYCSPCCHLYSRIEQIKKPCLKNGGIFINSDFLNGLDEISAKEKIINLSIKNKWGELFNTYKIHDWLYSRQIYWGEPFPVYYDESNKIYLMSDDELPLELPETDNIEKLYKGGSPLSQIHSWLYFDKNGKNYKRDSNTMPQFAGSSWYYIGYILKNYLSMIPLNTMEAKKLLDYFLPVDVYIGGSEHAHGHLIYARFWCKCLYDWGLISTPEPFYKLINQGMILGSDNLKMSKSRGNIVNASEVLDDYGADVIRLYIMFLGPLEDNKSWSEQGLKGIQRFLNRIYNIFDNFIICESNFLILNKITHQTIRNVTEYYQKFQFNKVISQLMILTNSIYKYERADRKQIRILLQLLNPIAPHITEELNQVKLKSNQELVYSPWPKYDVSVLEEKEVVIVIQINGKFKSKLLIPLDTEKSEILKIIEKDQKTLSFIKNKQIVNVIYIKNKLLNIVINVD</sequence>
<evidence type="ECO:0000259" key="12">
    <source>
        <dbReference type="Pfam" id="PF08264"/>
    </source>
</evidence>
<evidence type="ECO:0000256" key="4">
    <source>
        <dbReference type="ARBA" id="ARBA00022741"/>
    </source>
</evidence>
<dbReference type="Pfam" id="PF00133">
    <property type="entry name" value="tRNA-synt_1"/>
    <property type="match status" value="1"/>
</dbReference>
<comment type="catalytic activity">
    <reaction evidence="8 9">
        <text>tRNA(Leu) + L-leucine + ATP = L-leucyl-tRNA(Leu) + AMP + diphosphate</text>
        <dbReference type="Rhea" id="RHEA:11688"/>
        <dbReference type="Rhea" id="RHEA-COMP:9613"/>
        <dbReference type="Rhea" id="RHEA-COMP:9622"/>
        <dbReference type="ChEBI" id="CHEBI:30616"/>
        <dbReference type="ChEBI" id="CHEBI:33019"/>
        <dbReference type="ChEBI" id="CHEBI:57427"/>
        <dbReference type="ChEBI" id="CHEBI:78442"/>
        <dbReference type="ChEBI" id="CHEBI:78494"/>
        <dbReference type="ChEBI" id="CHEBI:456215"/>
        <dbReference type="EC" id="6.1.1.4"/>
    </reaction>
</comment>
<evidence type="ECO:0000256" key="5">
    <source>
        <dbReference type="ARBA" id="ARBA00022840"/>
    </source>
</evidence>
<dbReference type="RefSeq" id="WP_304514148.1">
    <property type="nucleotide sequence ID" value="NZ_JAOSIQ010000002.1"/>
</dbReference>
<evidence type="ECO:0000256" key="9">
    <source>
        <dbReference type="HAMAP-Rule" id="MF_00049"/>
    </source>
</evidence>
<dbReference type="InterPro" id="IPR009080">
    <property type="entry name" value="tRNAsynth_Ia_anticodon-bd"/>
</dbReference>
<dbReference type="InterPro" id="IPR014729">
    <property type="entry name" value="Rossmann-like_a/b/a_fold"/>
</dbReference>
<dbReference type="NCBIfam" id="TIGR00396">
    <property type="entry name" value="leuS_bact"/>
    <property type="match status" value="1"/>
</dbReference>
<feature type="domain" description="Methionyl/Leucyl tRNA synthetase" evidence="13">
    <location>
        <begin position="41"/>
        <end position="173"/>
    </location>
</feature>
<dbReference type="PROSITE" id="PS00178">
    <property type="entry name" value="AA_TRNA_LIGASE_I"/>
    <property type="match status" value="1"/>
</dbReference>
<evidence type="ECO:0000313" key="15">
    <source>
        <dbReference type="EMBL" id="MDO8063940.1"/>
    </source>
</evidence>
<dbReference type="PRINTS" id="PR00985">
    <property type="entry name" value="TRNASYNTHLEU"/>
</dbReference>
<dbReference type="InterPro" id="IPR002302">
    <property type="entry name" value="Leu-tRNA-ligase"/>
</dbReference>
<dbReference type="Gene3D" id="1.10.730.10">
    <property type="entry name" value="Isoleucyl-tRNA Synthetase, Domain 1"/>
    <property type="match status" value="1"/>
</dbReference>
<evidence type="ECO:0000313" key="16">
    <source>
        <dbReference type="Proteomes" id="UP001170683"/>
    </source>
</evidence>
<evidence type="ECO:0000256" key="7">
    <source>
        <dbReference type="ARBA" id="ARBA00023146"/>
    </source>
</evidence>
<evidence type="ECO:0000256" key="3">
    <source>
        <dbReference type="ARBA" id="ARBA00022598"/>
    </source>
</evidence>
<dbReference type="Gene3D" id="3.10.20.590">
    <property type="match status" value="1"/>
</dbReference>
<keyword evidence="2 9" id="KW-0963">Cytoplasm</keyword>
<evidence type="ECO:0000256" key="6">
    <source>
        <dbReference type="ARBA" id="ARBA00022917"/>
    </source>
</evidence>
<dbReference type="Gene3D" id="3.40.50.620">
    <property type="entry name" value="HUPs"/>
    <property type="match status" value="2"/>
</dbReference>
<organism evidence="15 16">
    <name type="scientific">Candidatus Phytoplasma bonamiae</name>
    <dbReference type="NCBI Taxonomy" id="2982626"/>
    <lineage>
        <taxon>Bacteria</taxon>
        <taxon>Bacillati</taxon>
        <taxon>Mycoplasmatota</taxon>
        <taxon>Mollicutes</taxon>
        <taxon>Acholeplasmatales</taxon>
        <taxon>Acholeplasmataceae</taxon>
        <taxon>Candidatus Phytoplasma</taxon>
        <taxon>16SrII (Peanut WB group)</taxon>
    </lineage>
</organism>
<reference evidence="15 16" key="1">
    <citation type="journal article" date="2023" name="Int. J. Syst. Evol. Microbiol.">
        <title>The observation of taxonomic boundaries for the 16SrII and 16SrXXV phytoplasmas using genome-based delimitation.</title>
        <authorList>
            <person name="Rodrigues Jardim B."/>
            <person name="Tran-Nguyen L.T.T."/>
            <person name="Gambley C."/>
            <person name="Al-Sadi A.M."/>
            <person name="Al-Subhi A.M."/>
            <person name="Foissac X."/>
            <person name="Salar P."/>
            <person name="Cai H."/>
            <person name="Yang J.Y."/>
            <person name="Davis R."/>
            <person name="Jones L."/>
            <person name="Rodoni B."/>
            <person name="Constable F.E."/>
        </authorList>
    </citation>
    <scope>NUCLEOTIDE SEQUENCE [LARGE SCALE GENOMIC DNA]</scope>
    <source>
        <strain evidence="15">BAWM-225</strain>
    </source>
</reference>
<keyword evidence="7 9" id="KW-0030">Aminoacyl-tRNA synthetase</keyword>
<feature type="domain" description="Leucyl-tRNA synthetase editing" evidence="14">
    <location>
        <begin position="225"/>
        <end position="411"/>
    </location>
</feature>
<keyword evidence="5 9" id="KW-0067">ATP-binding</keyword>
<dbReference type="InterPro" id="IPR015413">
    <property type="entry name" value="Methionyl/Leucyl_tRNA_Synth"/>
</dbReference>
<dbReference type="CDD" id="cd07958">
    <property type="entry name" value="Anticodon_Ia_Leu_BEm"/>
    <property type="match status" value="1"/>
</dbReference>
<dbReference type="Proteomes" id="UP001170683">
    <property type="component" value="Unassembled WGS sequence"/>
</dbReference>
<feature type="binding site" evidence="9">
    <location>
        <position position="597"/>
    </location>
    <ligand>
        <name>ATP</name>
        <dbReference type="ChEBI" id="CHEBI:30616"/>
    </ligand>
</feature>
<dbReference type="InterPro" id="IPR025709">
    <property type="entry name" value="Leu_tRNA-synth_edit"/>
</dbReference>
<comment type="subcellular location">
    <subcellularLocation>
        <location evidence="9">Cytoplasm</location>
    </subcellularLocation>
</comment>
<accession>A0ABT9D3D8</accession>
<dbReference type="EMBL" id="JAOSIQ010000002">
    <property type="protein sequence ID" value="MDO8063940.1"/>
    <property type="molecule type" value="Genomic_DNA"/>
</dbReference>
<keyword evidence="4 9" id="KW-0547">Nucleotide-binding</keyword>
<dbReference type="SUPFAM" id="SSF50677">
    <property type="entry name" value="ValRS/IleRS/LeuRS editing domain"/>
    <property type="match status" value="1"/>
</dbReference>
<name>A0ABT9D3D8_9MOLU</name>
<comment type="caution">
    <text evidence="15">The sequence shown here is derived from an EMBL/GenBank/DDBJ whole genome shotgun (WGS) entry which is preliminary data.</text>
</comment>
<evidence type="ECO:0000256" key="2">
    <source>
        <dbReference type="ARBA" id="ARBA00022490"/>
    </source>
</evidence>
<evidence type="ECO:0000259" key="14">
    <source>
        <dbReference type="Pfam" id="PF13603"/>
    </source>
</evidence>
<feature type="domain" description="Methionyl/Valyl/Leucyl/Isoleucyl-tRNA synthetase anticodon-binding" evidence="12">
    <location>
        <begin position="668"/>
        <end position="781"/>
    </location>
</feature>
<dbReference type="EC" id="6.1.1.4" evidence="9"/>
<dbReference type="SUPFAM" id="SSF47323">
    <property type="entry name" value="Anticodon-binding domain of a subclass of class I aminoacyl-tRNA synthetases"/>
    <property type="match status" value="1"/>
</dbReference>
<evidence type="ECO:0000256" key="8">
    <source>
        <dbReference type="ARBA" id="ARBA00047469"/>
    </source>
</evidence>
<dbReference type="InterPro" id="IPR009008">
    <property type="entry name" value="Val/Leu/Ile-tRNA-synth_edit"/>
</dbReference>
<feature type="domain" description="Aminoacyl-tRNA synthetase class Ia" evidence="11">
    <location>
        <begin position="426"/>
        <end position="626"/>
    </location>
</feature>
<evidence type="ECO:0000256" key="10">
    <source>
        <dbReference type="RuleBase" id="RU363035"/>
    </source>
</evidence>
<keyword evidence="3 9" id="KW-0436">Ligase</keyword>
<comment type="caution">
    <text evidence="9">Lacks conserved residue(s) required for the propagation of feature annotation.</text>
</comment>
<evidence type="ECO:0000259" key="11">
    <source>
        <dbReference type="Pfam" id="PF00133"/>
    </source>
</evidence>
<dbReference type="InterPro" id="IPR013155">
    <property type="entry name" value="M/V/L/I-tRNA-synth_anticd-bd"/>
</dbReference>
<feature type="short sequence motif" description="'KMSKS' region" evidence="9">
    <location>
        <begin position="594"/>
        <end position="598"/>
    </location>
</feature>
<dbReference type="InterPro" id="IPR001412">
    <property type="entry name" value="aa-tRNA-synth_I_CS"/>
</dbReference>